<evidence type="ECO:0000313" key="2">
    <source>
        <dbReference type="EMBL" id="SEB83222.1"/>
    </source>
</evidence>
<keyword evidence="3" id="KW-1185">Reference proteome</keyword>
<gene>
    <name evidence="2" type="ORF">SAMN04489806_1895</name>
</gene>
<dbReference type="Proteomes" id="UP000199183">
    <property type="component" value="Unassembled WGS sequence"/>
</dbReference>
<dbReference type="STRING" id="640635.SAMN04489806_1895"/>
<dbReference type="Gene3D" id="3.40.50.720">
    <property type="entry name" value="NAD(P)-binding Rossmann-like Domain"/>
    <property type="match status" value="1"/>
</dbReference>
<evidence type="ECO:0000313" key="3">
    <source>
        <dbReference type="Proteomes" id="UP000199183"/>
    </source>
</evidence>
<dbReference type="EMBL" id="FNRY01000001">
    <property type="protein sequence ID" value="SEB83222.1"/>
    <property type="molecule type" value="Genomic_DNA"/>
</dbReference>
<proteinExistence type="predicted"/>
<dbReference type="OrthoDB" id="4248066at2"/>
<dbReference type="AlphaFoldDB" id="A0A1H4MLJ1"/>
<dbReference type="InterPro" id="IPR016040">
    <property type="entry name" value="NAD(P)-bd_dom"/>
</dbReference>
<organism evidence="2 3">
    <name type="scientific">Paramicrobacterium humi</name>
    <dbReference type="NCBI Taxonomy" id="640635"/>
    <lineage>
        <taxon>Bacteria</taxon>
        <taxon>Bacillati</taxon>
        <taxon>Actinomycetota</taxon>
        <taxon>Actinomycetes</taxon>
        <taxon>Micrococcales</taxon>
        <taxon>Microbacteriaceae</taxon>
        <taxon>Paramicrobacterium</taxon>
    </lineage>
</organism>
<dbReference type="Pfam" id="PF13460">
    <property type="entry name" value="NAD_binding_10"/>
    <property type="match status" value="1"/>
</dbReference>
<evidence type="ECO:0000259" key="1">
    <source>
        <dbReference type="Pfam" id="PF13460"/>
    </source>
</evidence>
<feature type="domain" description="NAD(P)-binding" evidence="1">
    <location>
        <begin position="8"/>
        <end position="192"/>
    </location>
</feature>
<reference evidence="2 3" key="1">
    <citation type="submission" date="2016-10" db="EMBL/GenBank/DDBJ databases">
        <authorList>
            <person name="de Groot N.N."/>
        </authorList>
    </citation>
    <scope>NUCLEOTIDE SEQUENCE [LARGE SCALE GENOMIC DNA]</scope>
    <source>
        <strain evidence="2 3">DSM 21799</strain>
    </source>
</reference>
<dbReference type="CDD" id="cd05243">
    <property type="entry name" value="SDR_a5"/>
    <property type="match status" value="1"/>
</dbReference>
<protein>
    <submittedName>
        <fullName evidence="2">Uncharacterized conserved protein YbjT, contains NAD(P)-binding and DUF2867 domains</fullName>
    </submittedName>
</protein>
<dbReference type="PANTHER" id="PTHR15020:SF50">
    <property type="entry name" value="UPF0659 PROTEIN YMR090W"/>
    <property type="match status" value="1"/>
</dbReference>
<name>A0A1H4MLJ1_9MICO</name>
<dbReference type="SUPFAM" id="SSF51735">
    <property type="entry name" value="NAD(P)-binding Rossmann-fold domains"/>
    <property type="match status" value="1"/>
</dbReference>
<sequence length="219" mass="22526">MNRIVIVGGHGKIALLLEKLLVDRGDEVVAVIRNPDHAADVEAAGATPFVLDIESGTVEQLTDAFTGADAVVFSAGAGAGSGAERKRTVDFGGSVKSAAAASLAGVHRFVQVSAIGVENEPDPMGDETWAAYVLAKREADDALRGSRLDWTIVRPGRLIDEPGTGFVDLAYSLPHGEIPRADVAAVIAELLAARGTVGRTFDLVSGNKTVADAVAAASA</sequence>
<dbReference type="RefSeq" id="WP_091183101.1">
    <property type="nucleotide sequence ID" value="NZ_FNRY01000001.1"/>
</dbReference>
<accession>A0A1H4MLJ1</accession>
<dbReference type="InterPro" id="IPR036291">
    <property type="entry name" value="NAD(P)-bd_dom_sf"/>
</dbReference>
<dbReference type="PANTHER" id="PTHR15020">
    <property type="entry name" value="FLAVIN REDUCTASE-RELATED"/>
    <property type="match status" value="1"/>
</dbReference>